<protein>
    <submittedName>
        <fullName evidence="4">Transcriptional regulator, GntR family / Transcriptional regulator, LacI family protein</fullName>
    </submittedName>
</protein>
<reference evidence="4" key="2">
    <citation type="journal article" date="2014" name="ISME J.">
        <title>Microbial stratification in low pH oxic and suboxic macroscopic growths along an acid mine drainage.</title>
        <authorList>
            <person name="Mendez-Garcia C."/>
            <person name="Mesa V."/>
            <person name="Sprenger R.R."/>
            <person name="Richter M."/>
            <person name="Diez M.S."/>
            <person name="Solano J."/>
            <person name="Bargiela R."/>
            <person name="Golyshina O.V."/>
            <person name="Manteca A."/>
            <person name="Ramos J.L."/>
            <person name="Gallego J.R."/>
            <person name="Llorente I."/>
            <person name="Martins Dos Santos V.A."/>
            <person name="Jensen O.N."/>
            <person name="Pelaez A.I."/>
            <person name="Sanchez J."/>
            <person name="Ferrer M."/>
        </authorList>
    </citation>
    <scope>NUCLEOTIDE SEQUENCE</scope>
</reference>
<evidence type="ECO:0000256" key="3">
    <source>
        <dbReference type="ARBA" id="ARBA00023163"/>
    </source>
</evidence>
<accession>T0ZQV9</accession>
<dbReference type="GO" id="GO:0000976">
    <property type="term" value="F:transcription cis-regulatory region binding"/>
    <property type="evidence" value="ECO:0007669"/>
    <property type="project" value="TreeGrafter"/>
</dbReference>
<dbReference type="PANTHER" id="PTHR30146">
    <property type="entry name" value="LACI-RELATED TRANSCRIPTIONAL REPRESSOR"/>
    <property type="match status" value="1"/>
</dbReference>
<name>T0ZQV9_9ZZZZ</name>
<proteinExistence type="predicted"/>
<gene>
    <name evidence="4" type="ORF">B1A_13368</name>
</gene>
<keyword evidence="2" id="KW-0238">DNA-binding</keyword>
<keyword evidence="3" id="KW-0804">Transcription</keyword>
<reference evidence="4" key="1">
    <citation type="submission" date="2013-08" db="EMBL/GenBank/DDBJ databases">
        <authorList>
            <person name="Mendez C."/>
            <person name="Richter M."/>
            <person name="Ferrer M."/>
            <person name="Sanchez J."/>
        </authorList>
    </citation>
    <scope>NUCLEOTIDE SEQUENCE</scope>
</reference>
<evidence type="ECO:0000256" key="2">
    <source>
        <dbReference type="ARBA" id="ARBA00023125"/>
    </source>
</evidence>
<evidence type="ECO:0000256" key="1">
    <source>
        <dbReference type="ARBA" id="ARBA00023015"/>
    </source>
</evidence>
<dbReference type="CDD" id="cd06267">
    <property type="entry name" value="PBP1_LacI_sugar_binding-like"/>
    <property type="match status" value="1"/>
</dbReference>
<sequence length="158" mass="17516">MENTSVQEAQAALEPLWQNDLRGLLYLPLPVQSQCAEINEFIAGQCVARKLPLVLLDRDLHKLHDRSRFDVVGSDNELGGFLAGRHLIQRGCRRILFLTDAREHPTAEARLEGVGNAVRLEPSAHLQICSGDGDDREALAQMLAEHRPDAIACVNDMT</sequence>
<dbReference type="Gene3D" id="3.40.50.2300">
    <property type="match status" value="2"/>
</dbReference>
<dbReference type="PANTHER" id="PTHR30146:SF109">
    <property type="entry name" value="HTH-TYPE TRANSCRIPTIONAL REGULATOR GALS"/>
    <property type="match status" value="1"/>
</dbReference>
<dbReference type="EMBL" id="AUZX01009776">
    <property type="protein sequence ID" value="EQD50686.1"/>
    <property type="molecule type" value="Genomic_DNA"/>
</dbReference>
<dbReference type="AlphaFoldDB" id="T0ZQV9"/>
<dbReference type="InterPro" id="IPR028082">
    <property type="entry name" value="Peripla_BP_I"/>
</dbReference>
<evidence type="ECO:0000313" key="4">
    <source>
        <dbReference type="EMBL" id="EQD50686.1"/>
    </source>
</evidence>
<feature type="non-terminal residue" evidence="4">
    <location>
        <position position="158"/>
    </location>
</feature>
<keyword evidence="1" id="KW-0805">Transcription regulation</keyword>
<dbReference type="GO" id="GO:0003700">
    <property type="term" value="F:DNA-binding transcription factor activity"/>
    <property type="evidence" value="ECO:0007669"/>
    <property type="project" value="TreeGrafter"/>
</dbReference>
<dbReference type="SUPFAM" id="SSF53822">
    <property type="entry name" value="Periplasmic binding protein-like I"/>
    <property type="match status" value="1"/>
</dbReference>
<organism evidence="4">
    <name type="scientific">mine drainage metagenome</name>
    <dbReference type="NCBI Taxonomy" id="410659"/>
    <lineage>
        <taxon>unclassified sequences</taxon>
        <taxon>metagenomes</taxon>
        <taxon>ecological metagenomes</taxon>
    </lineage>
</organism>
<comment type="caution">
    <text evidence="4">The sequence shown here is derived from an EMBL/GenBank/DDBJ whole genome shotgun (WGS) entry which is preliminary data.</text>
</comment>